<accession>A0A7K3M9C3</accession>
<dbReference type="SUPFAM" id="SSF53822">
    <property type="entry name" value="Periplasmic binding protein-like I"/>
    <property type="match status" value="1"/>
</dbReference>
<dbReference type="GO" id="GO:0003700">
    <property type="term" value="F:DNA-binding transcription factor activity"/>
    <property type="evidence" value="ECO:0007669"/>
    <property type="project" value="TreeGrafter"/>
</dbReference>
<evidence type="ECO:0000259" key="4">
    <source>
        <dbReference type="PROSITE" id="PS50932"/>
    </source>
</evidence>
<organism evidence="5 6">
    <name type="scientific">Phytoactinopolyspora mesophila</name>
    <dbReference type="NCBI Taxonomy" id="2650750"/>
    <lineage>
        <taxon>Bacteria</taxon>
        <taxon>Bacillati</taxon>
        <taxon>Actinomycetota</taxon>
        <taxon>Actinomycetes</taxon>
        <taxon>Jiangellales</taxon>
        <taxon>Jiangellaceae</taxon>
        <taxon>Phytoactinopolyspora</taxon>
    </lineage>
</organism>
<dbReference type="SUPFAM" id="SSF47413">
    <property type="entry name" value="lambda repressor-like DNA-binding domains"/>
    <property type="match status" value="1"/>
</dbReference>
<dbReference type="Pfam" id="PF00356">
    <property type="entry name" value="LacI"/>
    <property type="match status" value="1"/>
</dbReference>
<dbReference type="GO" id="GO:0000976">
    <property type="term" value="F:transcription cis-regulatory region binding"/>
    <property type="evidence" value="ECO:0007669"/>
    <property type="project" value="TreeGrafter"/>
</dbReference>
<dbReference type="InterPro" id="IPR010982">
    <property type="entry name" value="Lambda_DNA-bd_dom_sf"/>
</dbReference>
<dbReference type="SMART" id="SM00354">
    <property type="entry name" value="HTH_LACI"/>
    <property type="match status" value="1"/>
</dbReference>
<dbReference type="CDD" id="cd01392">
    <property type="entry name" value="HTH_LacI"/>
    <property type="match status" value="1"/>
</dbReference>
<dbReference type="InterPro" id="IPR028082">
    <property type="entry name" value="Peripla_BP_I"/>
</dbReference>
<gene>
    <name evidence="5" type="ORF">F7O44_22700</name>
</gene>
<reference evidence="5 6" key="1">
    <citation type="submission" date="2019-11" db="EMBL/GenBank/DDBJ databases">
        <authorList>
            <person name="Li X.-J."/>
            <person name="Feng X.-M."/>
        </authorList>
    </citation>
    <scope>NUCLEOTIDE SEQUENCE [LARGE SCALE GENOMIC DNA]</scope>
    <source>
        <strain evidence="5 6">XMNu-373</strain>
    </source>
</reference>
<dbReference type="Pfam" id="PF13377">
    <property type="entry name" value="Peripla_BP_3"/>
    <property type="match status" value="1"/>
</dbReference>
<evidence type="ECO:0000256" key="2">
    <source>
        <dbReference type="ARBA" id="ARBA00023125"/>
    </source>
</evidence>
<dbReference type="Proteomes" id="UP000460435">
    <property type="component" value="Unassembled WGS sequence"/>
</dbReference>
<comment type="caution">
    <text evidence="5">The sequence shown here is derived from an EMBL/GenBank/DDBJ whole genome shotgun (WGS) entry which is preliminary data.</text>
</comment>
<dbReference type="RefSeq" id="WP_162452603.1">
    <property type="nucleotide sequence ID" value="NZ_WLZY01000009.1"/>
</dbReference>
<sequence>MPGPTYREIAQALGVSTATVSRALAGELGVSSEMAQRVRDTAASLGYRSNRAAKALRKQRADAIGLVISDVENPFFASVARAIEGVAAEHRHAVLLCNTDEDLDQESLYLDLMIGENVAGVIVAPSAQEIGPLEQLRSAGIPTVTLDRKVAGDPFDAVLVDHRLGARELVAHLVDHGHRQIAAVMGTTAATPSLERLAGCREAIADAASAQLTVIEGTMRQAVGVQGTFELGERLAIETLSQRDRPSAVFCANGLISLGVLRAVRRLGLRVPEDIAVVGFDDQPFFDLLDPPLTVAAQPVEDLGRAAADLLFDRLADSGQDVRSVILPPTIHVRRSCGCPAASASG</sequence>
<name>A0A7K3M9C3_9ACTN</name>
<evidence type="ECO:0000256" key="3">
    <source>
        <dbReference type="ARBA" id="ARBA00023163"/>
    </source>
</evidence>
<dbReference type="Gene3D" id="3.40.50.2300">
    <property type="match status" value="2"/>
</dbReference>
<proteinExistence type="predicted"/>
<keyword evidence="2" id="KW-0238">DNA-binding</keyword>
<dbReference type="EMBL" id="WLZY01000009">
    <property type="protein sequence ID" value="NDL59889.1"/>
    <property type="molecule type" value="Genomic_DNA"/>
</dbReference>
<dbReference type="PANTHER" id="PTHR30146:SF109">
    <property type="entry name" value="HTH-TYPE TRANSCRIPTIONAL REGULATOR GALS"/>
    <property type="match status" value="1"/>
</dbReference>
<protein>
    <submittedName>
        <fullName evidence="5">Substrate-binding domain-containing protein</fullName>
    </submittedName>
</protein>
<dbReference type="PROSITE" id="PS50932">
    <property type="entry name" value="HTH_LACI_2"/>
    <property type="match status" value="1"/>
</dbReference>
<keyword evidence="3" id="KW-0804">Transcription</keyword>
<keyword evidence="1" id="KW-0805">Transcription regulation</keyword>
<dbReference type="Gene3D" id="1.10.260.40">
    <property type="entry name" value="lambda repressor-like DNA-binding domains"/>
    <property type="match status" value="1"/>
</dbReference>
<keyword evidence="6" id="KW-1185">Reference proteome</keyword>
<dbReference type="PANTHER" id="PTHR30146">
    <property type="entry name" value="LACI-RELATED TRANSCRIPTIONAL REPRESSOR"/>
    <property type="match status" value="1"/>
</dbReference>
<evidence type="ECO:0000313" key="6">
    <source>
        <dbReference type="Proteomes" id="UP000460435"/>
    </source>
</evidence>
<dbReference type="InterPro" id="IPR000843">
    <property type="entry name" value="HTH_LacI"/>
</dbReference>
<dbReference type="AlphaFoldDB" id="A0A7K3M9C3"/>
<feature type="domain" description="HTH lacI-type" evidence="4">
    <location>
        <begin position="4"/>
        <end position="58"/>
    </location>
</feature>
<evidence type="ECO:0000256" key="1">
    <source>
        <dbReference type="ARBA" id="ARBA00023015"/>
    </source>
</evidence>
<dbReference type="InterPro" id="IPR046335">
    <property type="entry name" value="LacI/GalR-like_sensor"/>
</dbReference>
<evidence type="ECO:0000313" key="5">
    <source>
        <dbReference type="EMBL" id="NDL59889.1"/>
    </source>
</evidence>
<dbReference type="CDD" id="cd06267">
    <property type="entry name" value="PBP1_LacI_sugar_binding-like"/>
    <property type="match status" value="1"/>
</dbReference>